<dbReference type="Proteomes" id="UP000076532">
    <property type="component" value="Unassembled WGS sequence"/>
</dbReference>
<evidence type="ECO:0000313" key="2">
    <source>
        <dbReference type="Proteomes" id="UP000076532"/>
    </source>
</evidence>
<gene>
    <name evidence="1" type="ORF">FIBSPDRAFT_950189</name>
</gene>
<organism evidence="1 2">
    <name type="scientific">Athelia psychrophila</name>
    <dbReference type="NCBI Taxonomy" id="1759441"/>
    <lineage>
        <taxon>Eukaryota</taxon>
        <taxon>Fungi</taxon>
        <taxon>Dikarya</taxon>
        <taxon>Basidiomycota</taxon>
        <taxon>Agaricomycotina</taxon>
        <taxon>Agaricomycetes</taxon>
        <taxon>Agaricomycetidae</taxon>
        <taxon>Atheliales</taxon>
        <taxon>Atheliaceae</taxon>
        <taxon>Athelia</taxon>
    </lineage>
</organism>
<dbReference type="AlphaFoldDB" id="A0A166NXS6"/>
<dbReference type="OrthoDB" id="3021788at2759"/>
<dbReference type="STRING" id="436010.A0A166NXS6"/>
<name>A0A166NXS6_9AGAM</name>
<accession>A0A166NXS6</accession>
<protein>
    <submittedName>
        <fullName evidence="1">Uncharacterized protein</fullName>
    </submittedName>
</protein>
<proteinExistence type="predicted"/>
<sequence>MDSILSVLSSQPKLRQAKRTVYEKVDSVLATIKLFDSLGEFLSVLFYCHPKKSEKADPQTARHISVVSAFLQGTSVIHMGHIINLIYSHRQSQPKRSSRHANEVYLAFSPILSPADIHHTRPAMSSWATKLVGDAAHRAVGRLTKNDPDDPDDITQLRATTNGRAKNVRLATWKDYGKLSMTAIGEKYRLRENLVYYLVEAMAGPRDHDRNTIVRERCPHTNVVVGAISALVLARKRNACRYFAMPFGAFQFA</sequence>
<evidence type="ECO:0000313" key="1">
    <source>
        <dbReference type="EMBL" id="KZP25483.1"/>
    </source>
</evidence>
<dbReference type="EMBL" id="KV417520">
    <property type="protein sequence ID" value="KZP25483.1"/>
    <property type="molecule type" value="Genomic_DNA"/>
</dbReference>
<reference evidence="1 2" key="1">
    <citation type="journal article" date="2016" name="Mol. Biol. Evol.">
        <title>Comparative Genomics of Early-Diverging Mushroom-Forming Fungi Provides Insights into the Origins of Lignocellulose Decay Capabilities.</title>
        <authorList>
            <person name="Nagy L.G."/>
            <person name="Riley R."/>
            <person name="Tritt A."/>
            <person name="Adam C."/>
            <person name="Daum C."/>
            <person name="Floudas D."/>
            <person name="Sun H."/>
            <person name="Yadav J.S."/>
            <person name="Pangilinan J."/>
            <person name="Larsson K.H."/>
            <person name="Matsuura K."/>
            <person name="Barry K."/>
            <person name="Labutti K."/>
            <person name="Kuo R."/>
            <person name="Ohm R.A."/>
            <person name="Bhattacharya S.S."/>
            <person name="Shirouzu T."/>
            <person name="Yoshinaga Y."/>
            <person name="Martin F.M."/>
            <person name="Grigoriev I.V."/>
            <person name="Hibbett D.S."/>
        </authorList>
    </citation>
    <scope>NUCLEOTIDE SEQUENCE [LARGE SCALE GENOMIC DNA]</scope>
    <source>
        <strain evidence="1 2">CBS 109695</strain>
    </source>
</reference>
<keyword evidence="2" id="KW-1185">Reference proteome</keyword>